<dbReference type="Pfam" id="PF00593">
    <property type="entry name" value="TonB_dep_Rec_b-barrel"/>
    <property type="match status" value="1"/>
</dbReference>
<keyword evidence="11 14" id="KW-0472">Membrane</keyword>
<dbReference type="Pfam" id="PF07660">
    <property type="entry name" value="STN"/>
    <property type="match status" value="1"/>
</dbReference>
<accession>A0A6L8KGH5</accession>
<dbReference type="PROSITE" id="PS52016">
    <property type="entry name" value="TONB_DEPENDENT_REC_3"/>
    <property type="match status" value="1"/>
</dbReference>
<proteinExistence type="inferred from homology"/>
<dbReference type="Gene3D" id="2.170.130.10">
    <property type="entry name" value="TonB-dependent receptor, plug domain"/>
    <property type="match status" value="1"/>
</dbReference>
<keyword evidence="6 14" id="KW-0812">Transmembrane</keyword>
<evidence type="ECO:0000256" key="6">
    <source>
        <dbReference type="ARBA" id="ARBA00022692"/>
    </source>
</evidence>
<evidence type="ECO:0000256" key="14">
    <source>
        <dbReference type="PROSITE-ProRule" id="PRU01360"/>
    </source>
</evidence>
<evidence type="ECO:0000256" key="1">
    <source>
        <dbReference type="ARBA" id="ARBA00004571"/>
    </source>
</evidence>
<evidence type="ECO:0000256" key="11">
    <source>
        <dbReference type="ARBA" id="ARBA00023136"/>
    </source>
</evidence>
<dbReference type="Proteomes" id="UP000479335">
    <property type="component" value="Unassembled WGS sequence"/>
</dbReference>
<reference evidence="18 19" key="1">
    <citation type="submission" date="2019-12" db="EMBL/GenBank/DDBJ databases">
        <title>Novel species isolated from a subtropical stream in China.</title>
        <authorList>
            <person name="Lu H."/>
        </authorList>
    </citation>
    <scope>NUCLEOTIDE SEQUENCE [LARGE SCALE GENOMIC DNA]</scope>
    <source>
        <strain evidence="18 19">FT135W</strain>
    </source>
</reference>
<dbReference type="Gene3D" id="2.40.170.20">
    <property type="entry name" value="TonB-dependent receptor, beta-barrel domain"/>
    <property type="match status" value="1"/>
</dbReference>
<protein>
    <submittedName>
        <fullName evidence="18">TonB-dependent siderophore receptor</fullName>
    </submittedName>
</protein>
<evidence type="ECO:0000256" key="10">
    <source>
        <dbReference type="ARBA" id="ARBA00023077"/>
    </source>
</evidence>
<dbReference type="GO" id="GO:0015891">
    <property type="term" value="P:siderophore transport"/>
    <property type="evidence" value="ECO:0007669"/>
    <property type="project" value="InterPro"/>
</dbReference>
<keyword evidence="12 18" id="KW-0675">Receptor</keyword>
<dbReference type="InterPro" id="IPR011662">
    <property type="entry name" value="Secretin/TonB_short_N"/>
</dbReference>
<dbReference type="RefSeq" id="WP_161008384.1">
    <property type="nucleotide sequence ID" value="NZ_WWCN01000013.1"/>
</dbReference>
<keyword evidence="5" id="KW-0410">Iron transport</keyword>
<keyword evidence="8" id="KW-0408">Iron</keyword>
<dbReference type="GO" id="GO:0038023">
    <property type="term" value="F:signaling receptor activity"/>
    <property type="evidence" value="ECO:0007669"/>
    <property type="project" value="InterPro"/>
</dbReference>
<dbReference type="InterPro" id="IPR012910">
    <property type="entry name" value="Plug_dom"/>
</dbReference>
<evidence type="ECO:0000256" key="2">
    <source>
        <dbReference type="ARBA" id="ARBA00009810"/>
    </source>
</evidence>
<dbReference type="InterPro" id="IPR000531">
    <property type="entry name" value="Beta-barrel_TonB"/>
</dbReference>
<dbReference type="SUPFAM" id="SSF56935">
    <property type="entry name" value="Porins"/>
    <property type="match status" value="1"/>
</dbReference>
<keyword evidence="19" id="KW-1185">Reference proteome</keyword>
<evidence type="ECO:0000256" key="8">
    <source>
        <dbReference type="ARBA" id="ARBA00023004"/>
    </source>
</evidence>
<dbReference type="GO" id="GO:0009279">
    <property type="term" value="C:cell outer membrane"/>
    <property type="evidence" value="ECO:0007669"/>
    <property type="project" value="UniProtKB-SubCell"/>
</dbReference>
<keyword evidence="13 14" id="KW-0998">Cell outer membrane</keyword>
<dbReference type="InterPro" id="IPR037066">
    <property type="entry name" value="Plug_dom_sf"/>
</dbReference>
<feature type="domain" description="Secretin/TonB short N-terminal" evidence="17">
    <location>
        <begin position="44"/>
        <end position="94"/>
    </location>
</feature>
<organism evidence="18 19">
    <name type="scientific">Duganella flavida</name>
    <dbReference type="NCBI Taxonomy" id="2692175"/>
    <lineage>
        <taxon>Bacteria</taxon>
        <taxon>Pseudomonadati</taxon>
        <taxon>Pseudomonadota</taxon>
        <taxon>Betaproteobacteria</taxon>
        <taxon>Burkholderiales</taxon>
        <taxon>Oxalobacteraceae</taxon>
        <taxon>Telluria group</taxon>
        <taxon>Duganella</taxon>
    </lineage>
</organism>
<gene>
    <name evidence="18" type="ORF">GTP46_20020</name>
</gene>
<evidence type="ECO:0000313" key="18">
    <source>
        <dbReference type="EMBL" id="MYM24922.1"/>
    </source>
</evidence>
<keyword evidence="9" id="KW-0406">Ion transport</keyword>
<evidence type="ECO:0000256" key="4">
    <source>
        <dbReference type="ARBA" id="ARBA00022452"/>
    </source>
</evidence>
<keyword evidence="7 16" id="KW-0732">Signal</keyword>
<name>A0A6L8KGH5_9BURK</name>
<keyword evidence="3 14" id="KW-0813">Transport</keyword>
<feature type="chain" id="PRO_5026925511" evidence="16">
    <location>
        <begin position="19"/>
        <end position="781"/>
    </location>
</feature>
<evidence type="ECO:0000256" key="7">
    <source>
        <dbReference type="ARBA" id="ARBA00022729"/>
    </source>
</evidence>
<evidence type="ECO:0000256" key="3">
    <source>
        <dbReference type="ARBA" id="ARBA00022448"/>
    </source>
</evidence>
<sequence>MKFAPAILLCAAPLYAAAASTQTYNLPAGTLEQSLTALARQASITLLFDPVLVAGKRAPALQRNYTVPQALNILLAAHGLEAQADGEGYTLRLQGGASDTQLPTVTVTGASQENANGPVDGYKARRSATATRLDVALQDQPLSVKVIPAEVLSDLGVRNTTEVADYVAGVARETTAYSPWGQSFYIRGFSTYGSASTLNGFRQDGFLGATDTSAIERIEFLKGPAAVLYGASSAISGVANTVTKRPTMGDFNVAELSAGQWNYGRATLDANHALGSDALLGRVNIAAESSRGYASFAGGRSNRLLAVSPIVTAQIDRDTKVEMELSAVATQYGGRCDSIDPVPELLAISIRKRIVCDRLAHADQSTYSARLEVEHALNSDWSVRVAGFLSHANSNRTEQYALNDPEISADGHTIERYTQYVGAYSSNATSQAELRGKFQLAGATHRLITGVEWNRSYGQYAFFHAAATPFDLINTNYNGAQLGPFQANGPANYNRAIAAAAYVQDFIELGQRWKVLAGLRYDRVRSDNGNAYTRSVDEQQTEHALSPRLGVVYQPWTDTALYASWARSFSPNTGARDINGKMFEAERGVQYELGIKQDLLAQRLNVTAALFNLARSNVLSADPRDPSGNYSIASGRQRARGAELDVVGRLTPAWTVLGAYTYLDAQVVQDNTLAIGSRLVGAARNSGSLWNKLALDQFGLPHWSAGLGVVASGNREAELPNIAIKLGSYVRYDAAAYYVNGPWRAQINLHNLTDKLIYTGQGWSLMPQAPRNVSGSLAYTF</sequence>
<comment type="subcellular location">
    <subcellularLocation>
        <location evidence="1 14">Cell outer membrane</location>
        <topology evidence="1 14">Multi-pass membrane protein</topology>
    </subcellularLocation>
</comment>
<keyword evidence="4 14" id="KW-1134">Transmembrane beta strand</keyword>
<comment type="similarity">
    <text evidence="2 14 15">Belongs to the TonB-dependent receptor family.</text>
</comment>
<dbReference type="Pfam" id="PF07715">
    <property type="entry name" value="Plug"/>
    <property type="match status" value="1"/>
</dbReference>
<evidence type="ECO:0000256" key="5">
    <source>
        <dbReference type="ARBA" id="ARBA00022496"/>
    </source>
</evidence>
<dbReference type="InterPro" id="IPR010105">
    <property type="entry name" value="TonB_sidphr_rcpt"/>
</dbReference>
<dbReference type="EMBL" id="WWCN01000013">
    <property type="protein sequence ID" value="MYM24922.1"/>
    <property type="molecule type" value="Genomic_DNA"/>
</dbReference>
<dbReference type="GO" id="GO:0015344">
    <property type="term" value="F:siderophore uptake transmembrane transporter activity"/>
    <property type="evidence" value="ECO:0007669"/>
    <property type="project" value="TreeGrafter"/>
</dbReference>
<evidence type="ECO:0000256" key="9">
    <source>
        <dbReference type="ARBA" id="ARBA00023065"/>
    </source>
</evidence>
<dbReference type="SMART" id="SM00965">
    <property type="entry name" value="STN"/>
    <property type="match status" value="1"/>
</dbReference>
<dbReference type="AlphaFoldDB" id="A0A6L8KGH5"/>
<dbReference type="NCBIfam" id="TIGR01783">
    <property type="entry name" value="TonB-siderophor"/>
    <property type="match status" value="1"/>
</dbReference>
<dbReference type="Gene3D" id="3.55.50.30">
    <property type="match status" value="1"/>
</dbReference>
<dbReference type="InterPro" id="IPR036942">
    <property type="entry name" value="Beta-barrel_TonB_sf"/>
</dbReference>
<comment type="caution">
    <text evidence="18">The sequence shown here is derived from an EMBL/GenBank/DDBJ whole genome shotgun (WGS) entry which is preliminary data.</text>
</comment>
<dbReference type="PANTHER" id="PTHR32552">
    <property type="entry name" value="FERRICHROME IRON RECEPTOR-RELATED"/>
    <property type="match status" value="1"/>
</dbReference>
<keyword evidence="10 15" id="KW-0798">TonB box</keyword>
<evidence type="ECO:0000313" key="19">
    <source>
        <dbReference type="Proteomes" id="UP000479335"/>
    </source>
</evidence>
<feature type="signal peptide" evidence="16">
    <location>
        <begin position="1"/>
        <end position="18"/>
    </location>
</feature>
<evidence type="ECO:0000256" key="12">
    <source>
        <dbReference type="ARBA" id="ARBA00023170"/>
    </source>
</evidence>
<dbReference type="InterPro" id="IPR039426">
    <property type="entry name" value="TonB-dep_rcpt-like"/>
</dbReference>
<evidence type="ECO:0000256" key="15">
    <source>
        <dbReference type="RuleBase" id="RU003357"/>
    </source>
</evidence>
<evidence type="ECO:0000256" key="16">
    <source>
        <dbReference type="SAM" id="SignalP"/>
    </source>
</evidence>
<dbReference type="CDD" id="cd01347">
    <property type="entry name" value="ligand_gated_channel"/>
    <property type="match status" value="1"/>
</dbReference>
<dbReference type="PANTHER" id="PTHR32552:SF68">
    <property type="entry name" value="FERRICHROME OUTER MEMBRANE TRANSPORTER_PHAGE RECEPTOR"/>
    <property type="match status" value="1"/>
</dbReference>
<evidence type="ECO:0000256" key="13">
    <source>
        <dbReference type="ARBA" id="ARBA00023237"/>
    </source>
</evidence>
<evidence type="ECO:0000259" key="17">
    <source>
        <dbReference type="SMART" id="SM00965"/>
    </source>
</evidence>